<dbReference type="PANTHER" id="PTHR38015">
    <property type="entry name" value="BLR6086 PROTEIN"/>
    <property type="match status" value="1"/>
</dbReference>
<evidence type="ECO:0000313" key="4">
    <source>
        <dbReference type="EMBL" id="KXA97047.1"/>
    </source>
</evidence>
<dbReference type="Proteomes" id="UP000070414">
    <property type="component" value="Unassembled WGS sequence"/>
</dbReference>
<dbReference type="GO" id="GO:0016616">
    <property type="term" value="F:oxidoreductase activity, acting on the CH-OH group of donors, NAD or NADP as acceptor"/>
    <property type="evidence" value="ECO:0007669"/>
    <property type="project" value="InterPro"/>
</dbReference>
<reference evidence="4 5" key="1">
    <citation type="journal article" date="2016" name="Sci. Rep.">
        <title>Metabolic traits of an uncultured archaeal lineage -MSBL1- from brine pools of the Red Sea.</title>
        <authorList>
            <person name="Mwirichia R."/>
            <person name="Alam I."/>
            <person name="Rashid M."/>
            <person name="Vinu M."/>
            <person name="Ba-Alawi W."/>
            <person name="Anthony Kamau A."/>
            <person name="Kamanda Ngugi D."/>
            <person name="Goker M."/>
            <person name="Klenk H.P."/>
            <person name="Bajic V."/>
            <person name="Stingl U."/>
        </authorList>
    </citation>
    <scope>NUCLEOTIDE SEQUENCE [LARGE SCALE GENOMIC DNA]</scope>
    <source>
        <strain evidence="4">SCGC-AAA259I14</strain>
    </source>
</reference>
<dbReference type="Pfam" id="PF01210">
    <property type="entry name" value="NAD_Gly3P_dh_N"/>
    <property type="match status" value="1"/>
</dbReference>
<dbReference type="InterPro" id="IPR008927">
    <property type="entry name" value="6-PGluconate_DH-like_C_sf"/>
</dbReference>
<evidence type="ECO:0000259" key="3">
    <source>
        <dbReference type="Pfam" id="PF02317"/>
    </source>
</evidence>
<dbReference type="InterPro" id="IPR011128">
    <property type="entry name" value="G3P_DH_NAD-dep_N"/>
</dbReference>
<dbReference type="Pfam" id="PF02317">
    <property type="entry name" value="Octopine_DH"/>
    <property type="match status" value="1"/>
</dbReference>
<comment type="caution">
    <text evidence="4">The sequence shown here is derived from an EMBL/GenBank/DDBJ whole genome shotgun (WGS) entry which is preliminary data.</text>
</comment>
<dbReference type="GO" id="GO:0051287">
    <property type="term" value="F:NAD binding"/>
    <property type="evidence" value="ECO:0007669"/>
    <property type="project" value="InterPro"/>
</dbReference>
<dbReference type="InterPro" id="IPR003421">
    <property type="entry name" value="Opine_DH"/>
</dbReference>
<keyword evidence="5" id="KW-1185">Reference proteome</keyword>
<keyword evidence="1" id="KW-0560">Oxidoreductase</keyword>
<dbReference type="PANTHER" id="PTHR38015:SF1">
    <property type="entry name" value="OPINE DEHYDROGENASE DOMAIN-CONTAINING PROTEIN"/>
    <property type="match status" value="1"/>
</dbReference>
<dbReference type="InterPro" id="IPR051729">
    <property type="entry name" value="Opine/Lysopine_DH"/>
</dbReference>
<evidence type="ECO:0008006" key="6">
    <source>
        <dbReference type="Google" id="ProtNLM"/>
    </source>
</evidence>
<accession>A0A133USD7</accession>
<dbReference type="AlphaFoldDB" id="A0A133USD7"/>
<organism evidence="4 5">
    <name type="scientific">candidate division MSBL1 archaeon SCGC-AAA259I14</name>
    <dbReference type="NCBI Taxonomy" id="1698268"/>
    <lineage>
        <taxon>Archaea</taxon>
        <taxon>Methanobacteriati</taxon>
        <taxon>Methanobacteriota</taxon>
        <taxon>candidate division MSBL1</taxon>
    </lineage>
</organism>
<name>A0A133USD7_9EURY</name>
<dbReference type="InterPro" id="IPR013328">
    <property type="entry name" value="6PGD_dom2"/>
</dbReference>
<dbReference type="GO" id="GO:0046168">
    <property type="term" value="P:glycerol-3-phosphate catabolic process"/>
    <property type="evidence" value="ECO:0007669"/>
    <property type="project" value="InterPro"/>
</dbReference>
<sequence>MKDILFVSVDKIAVIGGSNGGYATAADLSKKGFSVRFYVRTPENHRKTLREEKIKLRVSEKYNLDKRIPGAIRDVPISKVTTNLEEAVQGAKAVIAPLPTTTNWELSKQLVPVLEEGQFVFITPGNFGSYIFSKRWKEKRGSLEDITFAETPTLPYVTRRSGENEATINLDAVDLPLGAFPGNATDSAYQVFSSFYSSTRMAKDALDAALNNSNVGVNAVPTVLNAGAIESDEIKNFNIHRQGVSNSVYKVIMDSDEERVAIRRELNYGPPDFTQDDYYQGDESEGEHFYGKGAHDALFSADTFKEDPPSLDSRYVHEDIGIAAVFFSSLGKHLGIETPVIDSVVDIACSLMDIDYKKEGRTVENLDLEFKNSTELKNILK</sequence>
<gene>
    <name evidence="4" type="ORF">AKJ38_02035</name>
</gene>
<dbReference type="EMBL" id="LHXS01000029">
    <property type="protein sequence ID" value="KXA97047.1"/>
    <property type="molecule type" value="Genomic_DNA"/>
</dbReference>
<dbReference type="SUPFAM" id="SSF48179">
    <property type="entry name" value="6-phosphogluconate dehydrogenase C-terminal domain-like"/>
    <property type="match status" value="1"/>
</dbReference>
<dbReference type="Gene3D" id="3.40.50.720">
    <property type="entry name" value="NAD(P)-binding Rossmann-like Domain"/>
    <property type="match status" value="1"/>
</dbReference>
<protein>
    <recommendedName>
        <fullName evidence="6">Opine dehydrogenase domain-containing protein</fullName>
    </recommendedName>
</protein>
<proteinExistence type="predicted"/>
<dbReference type="InterPro" id="IPR036291">
    <property type="entry name" value="NAD(P)-bd_dom_sf"/>
</dbReference>
<dbReference type="SUPFAM" id="SSF51735">
    <property type="entry name" value="NAD(P)-binding Rossmann-fold domains"/>
    <property type="match status" value="1"/>
</dbReference>
<evidence type="ECO:0000259" key="2">
    <source>
        <dbReference type="Pfam" id="PF01210"/>
    </source>
</evidence>
<dbReference type="Gene3D" id="1.10.1040.10">
    <property type="entry name" value="N-(1-d-carboxylethyl)-l-norvaline Dehydrogenase, domain 2"/>
    <property type="match status" value="1"/>
</dbReference>
<evidence type="ECO:0000313" key="5">
    <source>
        <dbReference type="Proteomes" id="UP000070414"/>
    </source>
</evidence>
<feature type="domain" description="Opine dehydrogenase" evidence="3">
    <location>
        <begin position="202"/>
        <end position="352"/>
    </location>
</feature>
<evidence type="ECO:0000256" key="1">
    <source>
        <dbReference type="ARBA" id="ARBA00023002"/>
    </source>
</evidence>
<feature type="domain" description="Glycerol-3-phosphate dehydrogenase NAD-dependent N-terminal" evidence="2">
    <location>
        <begin position="11"/>
        <end position="119"/>
    </location>
</feature>